<keyword evidence="2" id="KW-1185">Reference proteome</keyword>
<dbReference type="RefSeq" id="WP_014387344.1">
    <property type="nucleotide sequence ID" value="NC_017025.1"/>
</dbReference>
<dbReference type="PATRIC" id="fig|1094466.5.peg.198"/>
<protein>
    <submittedName>
        <fullName evidence="1">Uncharacterized protein</fullName>
    </submittedName>
</protein>
<dbReference type="HOGENOM" id="CLU_2972808_0_0_10"/>
<name>H8XNT3_FLAIG</name>
<dbReference type="KEGG" id="fin:KQS_01025"/>
<dbReference type="STRING" id="1094466.KQS_01025"/>
<reference evidence="1 2" key="1">
    <citation type="journal article" date="2012" name="J. Bacteriol.">
        <title>Complete Genome Sequence of Flavobacterium indicum GPSTA100-9T, Isolated from Warm Spring Water.</title>
        <authorList>
            <person name="Barbier P."/>
            <person name="Houel A."/>
            <person name="Loux V."/>
            <person name="Poulain J."/>
            <person name="Bernardet J.F."/>
            <person name="Touchon M."/>
            <person name="Duchaud E."/>
        </authorList>
    </citation>
    <scope>NUCLEOTIDE SEQUENCE [LARGE SCALE GENOMIC DNA]</scope>
    <source>
        <strain evidence="2">DSM 17447 / CIP 109464 / GPTSA100-9</strain>
    </source>
</reference>
<proteinExistence type="predicted"/>
<accession>H8XNT3</accession>
<evidence type="ECO:0000313" key="1">
    <source>
        <dbReference type="EMBL" id="CCG52200.1"/>
    </source>
</evidence>
<dbReference type="EMBL" id="HE774682">
    <property type="protein sequence ID" value="CCG52200.1"/>
    <property type="molecule type" value="Genomic_DNA"/>
</dbReference>
<reference evidence="2" key="2">
    <citation type="submission" date="2012-03" db="EMBL/GenBank/DDBJ databases">
        <title>Complete genome sequence of Flavobacterium indicum GPTSA100-9T, isolated from warm spring water.</title>
        <authorList>
            <person name="Barbier P."/>
            <person name="Houel A."/>
            <person name="Loux V."/>
            <person name="Poulain J."/>
            <person name="Bernardet J.-F."/>
            <person name="Touchon M."/>
            <person name="Duchaud E."/>
        </authorList>
    </citation>
    <scope>NUCLEOTIDE SEQUENCE [LARGE SCALE GENOMIC DNA]</scope>
    <source>
        <strain evidence="2">DSM 17447 / CIP 109464 / GPTSA100-9</strain>
    </source>
</reference>
<sequence length="58" mass="6932">MEKNKILEEFKQCLPLSLQNIELKENLSAVTGKVYPVEKYNTKVYPFLQFYKHITRII</sequence>
<organism evidence="1 2">
    <name type="scientific">Flavobacterium indicum (strain DSM 17447 / CIP 109464 / GPTSA100-9)</name>
    <dbReference type="NCBI Taxonomy" id="1094466"/>
    <lineage>
        <taxon>Bacteria</taxon>
        <taxon>Pseudomonadati</taxon>
        <taxon>Bacteroidota</taxon>
        <taxon>Flavobacteriia</taxon>
        <taxon>Flavobacteriales</taxon>
        <taxon>Flavobacteriaceae</taxon>
        <taxon>Flavobacterium</taxon>
    </lineage>
</organism>
<evidence type="ECO:0000313" key="2">
    <source>
        <dbReference type="Proteomes" id="UP000007599"/>
    </source>
</evidence>
<dbReference type="AlphaFoldDB" id="H8XNT3"/>
<dbReference type="Proteomes" id="UP000007599">
    <property type="component" value="Chromosome I"/>
</dbReference>
<gene>
    <name evidence="1" type="ordered locus">KQS_01025</name>
</gene>